<keyword evidence="5" id="KW-1185">Reference proteome</keyword>
<feature type="compositionally biased region" description="Basic and acidic residues" evidence="1">
    <location>
        <begin position="39"/>
        <end position="54"/>
    </location>
</feature>
<evidence type="ECO:0000313" key="4">
    <source>
        <dbReference type="EMBL" id="NDL57312.1"/>
    </source>
</evidence>
<feature type="signal peptide" evidence="3">
    <location>
        <begin position="1"/>
        <end position="20"/>
    </location>
</feature>
<feature type="chain" id="PRO_5039291863" description="DUF2946 domain-containing protein" evidence="3">
    <location>
        <begin position="21"/>
        <end position="142"/>
    </location>
</feature>
<keyword evidence="2" id="KW-0472">Membrane</keyword>
<name>A0A7K3M316_9ACTN</name>
<sequence length="142" mass="14894">MLLLLIGALSLGVVAMHQLAGPAPSSHSAAAMVGQHAPSLHDETRHGAAHDEPAAHSTGTTAASSSSNSAGHSSDHDHLLHLCLAILSAIIMALGTWLLTNPWLRAATSRFTRRAGWNTALLRPPRRPHGFALLLSLGVMRT</sequence>
<comment type="caution">
    <text evidence="4">The sequence shown here is derived from an EMBL/GenBank/DDBJ whole genome shotgun (WGS) entry which is preliminary data.</text>
</comment>
<dbReference type="AlphaFoldDB" id="A0A7K3M316"/>
<keyword evidence="2" id="KW-1133">Transmembrane helix</keyword>
<dbReference type="Proteomes" id="UP000460435">
    <property type="component" value="Unassembled WGS sequence"/>
</dbReference>
<dbReference type="EMBL" id="WLZY01000002">
    <property type="protein sequence ID" value="NDL57312.1"/>
    <property type="molecule type" value="Genomic_DNA"/>
</dbReference>
<dbReference type="RefSeq" id="WP_162449962.1">
    <property type="nucleotide sequence ID" value="NZ_WLZY01000002.1"/>
</dbReference>
<feature type="region of interest" description="Disordered" evidence="1">
    <location>
        <begin position="25"/>
        <end position="71"/>
    </location>
</feature>
<evidence type="ECO:0008006" key="6">
    <source>
        <dbReference type="Google" id="ProtNLM"/>
    </source>
</evidence>
<evidence type="ECO:0000256" key="2">
    <source>
        <dbReference type="SAM" id="Phobius"/>
    </source>
</evidence>
<protein>
    <recommendedName>
        <fullName evidence="6">DUF2946 domain-containing protein</fullName>
    </recommendedName>
</protein>
<evidence type="ECO:0000256" key="1">
    <source>
        <dbReference type="SAM" id="MobiDB-lite"/>
    </source>
</evidence>
<accession>A0A7K3M316</accession>
<gene>
    <name evidence="4" type="ORF">F7O44_09545</name>
</gene>
<keyword evidence="2" id="KW-0812">Transmembrane</keyword>
<reference evidence="4 5" key="1">
    <citation type="submission" date="2019-11" db="EMBL/GenBank/DDBJ databases">
        <authorList>
            <person name="Li X.-J."/>
            <person name="Feng X.-M."/>
        </authorList>
    </citation>
    <scope>NUCLEOTIDE SEQUENCE [LARGE SCALE GENOMIC DNA]</scope>
    <source>
        <strain evidence="4 5">XMNu-373</strain>
    </source>
</reference>
<feature type="compositionally biased region" description="Low complexity" evidence="1">
    <location>
        <begin position="55"/>
        <end position="71"/>
    </location>
</feature>
<organism evidence="4 5">
    <name type="scientific">Phytoactinopolyspora mesophila</name>
    <dbReference type="NCBI Taxonomy" id="2650750"/>
    <lineage>
        <taxon>Bacteria</taxon>
        <taxon>Bacillati</taxon>
        <taxon>Actinomycetota</taxon>
        <taxon>Actinomycetes</taxon>
        <taxon>Jiangellales</taxon>
        <taxon>Jiangellaceae</taxon>
        <taxon>Phytoactinopolyspora</taxon>
    </lineage>
</organism>
<keyword evidence="3" id="KW-0732">Signal</keyword>
<feature type="transmembrane region" description="Helical" evidence="2">
    <location>
        <begin position="79"/>
        <end position="104"/>
    </location>
</feature>
<evidence type="ECO:0000313" key="5">
    <source>
        <dbReference type="Proteomes" id="UP000460435"/>
    </source>
</evidence>
<evidence type="ECO:0000256" key="3">
    <source>
        <dbReference type="SAM" id="SignalP"/>
    </source>
</evidence>
<proteinExistence type="predicted"/>